<dbReference type="EMBL" id="JAUSTT010000008">
    <property type="protein sequence ID" value="MDQ0175758.1"/>
    <property type="molecule type" value="Genomic_DNA"/>
</dbReference>
<dbReference type="PROSITE" id="PS51077">
    <property type="entry name" value="HTH_ICLR"/>
    <property type="match status" value="1"/>
</dbReference>
<keyword evidence="2 6" id="KW-0238">DNA-binding</keyword>
<accession>A0ABT9WRI2</accession>
<dbReference type="PANTHER" id="PTHR30136:SF24">
    <property type="entry name" value="HTH-TYPE TRANSCRIPTIONAL REPRESSOR ALLR"/>
    <property type="match status" value="1"/>
</dbReference>
<protein>
    <submittedName>
        <fullName evidence="6">DNA-binding IclR family transcriptional regulator</fullName>
    </submittedName>
</protein>
<keyword evidence="1" id="KW-0805">Transcription regulation</keyword>
<dbReference type="Proteomes" id="UP001223586">
    <property type="component" value="Unassembled WGS sequence"/>
</dbReference>
<dbReference type="Pfam" id="PF01614">
    <property type="entry name" value="IclR_C"/>
    <property type="match status" value="1"/>
</dbReference>
<dbReference type="SMART" id="SM00346">
    <property type="entry name" value="HTH_ICLR"/>
    <property type="match status" value="1"/>
</dbReference>
<dbReference type="InterPro" id="IPR036388">
    <property type="entry name" value="WH-like_DNA-bd_sf"/>
</dbReference>
<evidence type="ECO:0000256" key="3">
    <source>
        <dbReference type="ARBA" id="ARBA00023163"/>
    </source>
</evidence>
<dbReference type="RefSeq" id="WP_307228341.1">
    <property type="nucleotide sequence ID" value="NZ_JAUSTT010000008.1"/>
</dbReference>
<keyword evidence="3" id="KW-0804">Transcription</keyword>
<dbReference type="InterPro" id="IPR029016">
    <property type="entry name" value="GAF-like_dom_sf"/>
</dbReference>
<dbReference type="PANTHER" id="PTHR30136">
    <property type="entry name" value="HELIX-TURN-HELIX TRANSCRIPTIONAL REGULATOR, ICLR FAMILY"/>
    <property type="match status" value="1"/>
</dbReference>
<reference evidence="6 7" key="1">
    <citation type="submission" date="2023-07" db="EMBL/GenBank/DDBJ databases">
        <title>Genomic Encyclopedia of Type Strains, Phase IV (KMG-IV): sequencing the most valuable type-strain genomes for metagenomic binning, comparative biology and taxonomic classification.</title>
        <authorList>
            <person name="Goeker M."/>
        </authorList>
    </citation>
    <scope>NUCLEOTIDE SEQUENCE [LARGE SCALE GENOMIC DNA]</scope>
    <source>
        <strain evidence="6 7">DSM 23837</strain>
    </source>
</reference>
<evidence type="ECO:0000313" key="6">
    <source>
        <dbReference type="EMBL" id="MDQ0175758.1"/>
    </source>
</evidence>
<name>A0ABT9WRI2_9BACI</name>
<dbReference type="InterPro" id="IPR036390">
    <property type="entry name" value="WH_DNA-bd_sf"/>
</dbReference>
<feature type="domain" description="HTH iclR-type" evidence="4">
    <location>
        <begin position="2"/>
        <end position="67"/>
    </location>
</feature>
<organism evidence="6 7">
    <name type="scientific">Bacillus chungangensis</name>
    <dbReference type="NCBI Taxonomy" id="587633"/>
    <lineage>
        <taxon>Bacteria</taxon>
        <taxon>Bacillati</taxon>
        <taxon>Bacillota</taxon>
        <taxon>Bacilli</taxon>
        <taxon>Bacillales</taxon>
        <taxon>Bacillaceae</taxon>
        <taxon>Bacillus</taxon>
    </lineage>
</organism>
<dbReference type="InterPro" id="IPR014757">
    <property type="entry name" value="Tscrpt_reg_IclR_C"/>
</dbReference>
<dbReference type="SUPFAM" id="SSF46785">
    <property type="entry name" value="Winged helix' DNA-binding domain"/>
    <property type="match status" value="1"/>
</dbReference>
<keyword evidence="7" id="KW-1185">Reference proteome</keyword>
<sequence length="244" mass="27304">MNQSVVKALMLLNLFTEEQPELSLKELTEKSQLPKPTVFRLLRTLEHCGFVLKSKESQHDARYKLGLKLLELGNLVSEQLEIREIALPQMKKLAGEMNEAVHLVIENNLEAVYIEKVESKRALRLYTKIGKRSPLYLGSGPKLLLAFLPKATQTKVLQAGKKEKLMEELGQIRKNGFAISYGEQDTETTGVSYPIYDYHHQVVAALAVSGASSRFKGTDLENIKKQTKACAATISAELGYKQSI</sequence>
<dbReference type="PROSITE" id="PS51078">
    <property type="entry name" value="ICLR_ED"/>
    <property type="match status" value="1"/>
</dbReference>
<dbReference type="Pfam" id="PF09339">
    <property type="entry name" value="HTH_IclR"/>
    <property type="match status" value="1"/>
</dbReference>
<proteinExistence type="predicted"/>
<evidence type="ECO:0000256" key="1">
    <source>
        <dbReference type="ARBA" id="ARBA00023015"/>
    </source>
</evidence>
<evidence type="ECO:0000259" key="4">
    <source>
        <dbReference type="PROSITE" id="PS51077"/>
    </source>
</evidence>
<dbReference type="Gene3D" id="1.10.10.10">
    <property type="entry name" value="Winged helix-like DNA-binding domain superfamily/Winged helix DNA-binding domain"/>
    <property type="match status" value="1"/>
</dbReference>
<feature type="domain" description="IclR-ED" evidence="5">
    <location>
        <begin position="68"/>
        <end position="240"/>
    </location>
</feature>
<dbReference type="GO" id="GO:0003677">
    <property type="term" value="F:DNA binding"/>
    <property type="evidence" value="ECO:0007669"/>
    <property type="project" value="UniProtKB-KW"/>
</dbReference>
<evidence type="ECO:0000259" key="5">
    <source>
        <dbReference type="PROSITE" id="PS51078"/>
    </source>
</evidence>
<dbReference type="InterPro" id="IPR050707">
    <property type="entry name" value="HTH_MetabolicPath_Reg"/>
</dbReference>
<evidence type="ECO:0000313" key="7">
    <source>
        <dbReference type="Proteomes" id="UP001223586"/>
    </source>
</evidence>
<dbReference type="Gene3D" id="3.30.450.40">
    <property type="match status" value="1"/>
</dbReference>
<dbReference type="SUPFAM" id="SSF55781">
    <property type="entry name" value="GAF domain-like"/>
    <property type="match status" value="1"/>
</dbReference>
<comment type="caution">
    <text evidence="6">The sequence shown here is derived from an EMBL/GenBank/DDBJ whole genome shotgun (WGS) entry which is preliminary data.</text>
</comment>
<gene>
    <name evidence="6" type="ORF">J2S08_001594</name>
</gene>
<evidence type="ECO:0000256" key="2">
    <source>
        <dbReference type="ARBA" id="ARBA00023125"/>
    </source>
</evidence>
<dbReference type="InterPro" id="IPR005471">
    <property type="entry name" value="Tscrpt_reg_IclR_N"/>
</dbReference>